<protein>
    <submittedName>
        <fullName evidence="1">Uncharacterized protein</fullName>
    </submittedName>
</protein>
<accession>A0A8S5SWG1</accession>
<sequence>MATMYYVIADDLDCPLIGFASTLKEAKKIISEDAAQFAEVGCSMNYSIIKGERITYDVTPHFKFDFEEREG</sequence>
<reference evidence="1" key="1">
    <citation type="journal article" date="2021" name="Proc. Natl. Acad. Sci. U.S.A.">
        <title>A Catalog of Tens of Thousands of Viruses from Human Metagenomes Reveals Hidden Associations with Chronic Diseases.</title>
        <authorList>
            <person name="Tisza M.J."/>
            <person name="Buck C.B."/>
        </authorList>
    </citation>
    <scope>NUCLEOTIDE SEQUENCE</scope>
    <source>
        <strain evidence="1">CtZHD14</strain>
    </source>
</reference>
<evidence type="ECO:0000313" key="1">
    <source>
        <dbReference type="EMBL" id="DAF55248.1"/>
    </source>
</evidence>
<organism evidence="1">
    <name type="scientific">Siphoviridae sp. ctZHD14</name>
    <dbReference type="NCBI Taxonomy" id="2827891"/>
    <lineage>
        <taxon>Viruses</taxon>
        <taxon>Duplodnaviria</taxon>
        <taxon>Heunggongvirae</taxon>
        <taxon>Uroviricota</taxon>
        <taxon>Caudoviricetes</taxon>
    </lineage>
</organism>
<dbReference type="EMBL" id="BK032687">
    <property type="protein sequence ID" value="DAF55248.1"/>
    <property type="molecule type" value="Genomic_DNA"/>
</dbReference>
<name>A0A8S5SWG1_9CAUD</name>
<proteinExistence type="predicted"/>